<evidence type="ECO:0000256" key="5">
    <source>
        <dbReference type="SAM" id="SignalP"/>
    </source>
</evidence>
<dbReference type="InterPro" id="IPR017850">
    <property type="entry name" value="Alkaline_phosphatase_core_sf"/>
</dbReference>
<dbReference type="Gene3D" id="3.40.720.10">
    <property type="entry name" value="Alkaline Phosphatase, subunit A"/>
    <property type="match status" value="1"/>
</dbReference>
<evidence type="ECO:0000256" key="3">
    <source>
        <dbReference type="ARBA" id="ARBA00022801"/>
    </source>
</evidence>
<evidence type="ECO:0000259" key="6">
    <source>
        <dbReference type="Pfam" id="PF00884"/>
    </source>
</evidence>
<dbReference type="AlphaFoldDB" id="A0A2U9TG34"/>
<accession>A0A2U9TG34</accession>
<evidence type="ECO:0000256" key="2">
    <source>
        <dbReference type="ARBA" id="ARBA00022729"/>
    </source>
</evidence>
<evidence type="ECO:0000256" key="4">
    <source>
        <dbReference type="ARBA" id="ARBA00023180"/>
    </source>
</evidence>
<keyword evidence="2 5" id="KW-0732">Signal</keyword>
<proteinExistence type="inferred from homology"/>
<name>A0A2U9TG34_9GAMM</name>
<dbReference type="PANTHER" id="PTHR43108:SF8">
    <property type="entry name" value="SD21168P"/>
    <property type="match status" value="1"/>
</dbReference>
<dbReference type="InterPro" id="IPR024607">
    <property type="entry name" value="Sulfatase_CS"/>
</dbReference>
<dbReference type="PROSITE" id="PS51257">
    <property type="entry name" value="PROKAR_LIPOPROTEIN"/>
    <property type="match status" value="1"/>
</dbReference>
<keyword evidence="3" id="KW-0378">Hydrolase</keyword>
<dbReference type="PANTHER" id="PTHR43108">
    <property type="entry name" value="N-ACETYLGLUCOSAMINE-6-SULFATASE FAMILY MEMBER"/>
    <property type="match status" value="1"/>
</dbReference>
<feature type="domain" description="Sulfatase N-terminal" evidence="6">
    <location>
        <begin position="62"/>
        <end position="393"/>
    </location>
</feature>
<dbReference type="PROSITE" id="PS00149">
    <property type="entry name" value="SULFATASE_2"/>
    <property type="match status" value="1"/>
</dbReference>
<dbReference type="SUPFAM" id="SSF53649">
    <property type="entry name" value="Alkaline phosphatase-like"/>
    <property type="match status" value="1"/>
</dbReference>
<evidence type="ECO:0000256" key="1">
    <source>
        <dbReference type="ARBA" id="ARBA00008779"/>
    </source>
</evidence>
<evidence type="ECO:0000313" key="8">
    <source>
        <dbReference type="Proteomes" id="UP000249447"/>
    </source>
</evidence>
<keyword evidence="4" id="KW-0325">Glycoprotein</keyword>
<dbReference type="InterPro" id="IPR000917">
    <property type="entry name" value="Sulfatase_N"/>
</dbReference>
<comment type="similarity">
    <text evidence="1">Belongs to the sulfatase family.</text>
</comment>
<keyword evidence="8" id="KW-1185">Reference proteome</keyword>
<reference evidence="7 8" key="1">
    <citation type="submission" date="2018-05" db="EMBL/GenBank/DDBJ databases">
        <title>The complete genome of Lysobacter maris HZ9B, a marine bacterium antagonistic against terrestrial plant pathogens.</title>
        <authorList>
            <person name="Zhang X.-Q."/>
        </authorList>
    </citation>
    <scope>NUCLEOTIDE SEQUENCE [LARGE SCALE GENOMIC DNA]</scope>
    <source>
        <strain evidence="7 8">HZ9B</strain>
    </source>
</reference>
<organism evidence="7 8">
    <name type="scientific">Marilutibacter maris</name>
    <dbReference type="NCBI Taxonomy" id="1605891"/>
    <lineage>
        <taxon>Bacteria</taxon>
        <taxon>Pseudomonadati</taxon>
        <taxon>Pseudomonadota</taxon>
        <taxon>Gammaproteobacteria</taxon>
        <taxon>Lysobacterales</taxon>
        <taxon>Lysobacteraceae</taxon>
        <taxon>Marilutibacter</taxon>
    </lineage>
</organism>
<dbReference type="EMBL" id="CP029843">
    <property type="protein sequence ID" value="AWV07140.1"/>
    <property type="molecule type" value="Genomic_DNA"/>
</dbReference>
<dbReference type="KEGG" id="lmb:C9I47_1439"/>
<gene>
    <name evidence="7" type="ORF">C9I47_1439</name>
</gene>
<feature type="signal peptide" evidence="5">
    <location>
        <begin position="1"/>
        <end position="35"/>
    </location>
</feature>
<feature type="chain" id="PRO_5015870637" evidence="5">
    <location>
        <begin position="36"/>
        <end position="516"/>
    </location>
</feature>
<sequence length="516" mass="58062">MIGIGRMRERRGGRRITRAAVALASCALLALSACGEPGAGDGPAGADADAERGGASAAARPRNVVFILSDDHRYDFMGFMPDAPQWLETPALDRIAAGGAHVRNAFVTTSLCSPSRASILTGQYAHRHRIVDNTSPIPEGTRYFPEFLQQAGYRTAFIGKWHMGEVDDIPQPGFDHWVSFRGQGAYRDPVLNVDGLRRQEKGYTTDLLTDHALGWLRRHRQTEPDKPFFLYLSHKAVHAEFEPAERHRGRYADAPIPYPDTMPAEANRDKPDWVRAQRNSWHGVDYMYHGDMEFDGFYKAYTETLLALDESVGRVLDYLEQAGLADDTLVVYMGDNGFLLGEHGLIDKRHAYEESMRVPLLAYAPGLIEPGTTIEPMVRNIDIAPTLLDLAGASTTIDMDGRSVMPLLRGEPVDWPLEMLYEYYWEHAFPHTPTVFALRDQDFKYVYYHGVWEKDELYDLGNDPHETRNLILDPAQAERAKAMKARMWELLEQTGGMSIPLKRAGSWQAADRKPEP</sequence>
<protein>
    <submittedName>
        <fullName evidence="7">N-acetylglucosamine-6-sulfatase</fullName>
    </submittedName>
</protein>
<dbReference type="CDD" id="cd16031">
    <property type="entry name" value="G6S_like"/>
    <property type="match status" value="1"/>
</dbReference>
<dbReference type="PROSITE" id="PS00523">
    <property type="entry name" value="SULFATASE_1"/>
    <property type="match status" value="1"/>
</dbReference>
<dbReference type="GO" id="GO:0016787">
    <property type="term" value="F:hydrolase activity"/>
    <property type="evidence" value="ECO:0007669"/>
    <property type="project" value="UniProtKB-KW"/>
</dbReference>
<dbReference type="Proteomes" id="UP000249447">
    <property type="component" value="Chromosome"/>
</dbReference>
<dbReference type="Pfam" id="PF00884">
    <property type="entry name" value="Sulfatase"/>
    <property type="match status" value="1"/>
</dbReference>
<evidence type="ECO:0000313" key="7">
    <source>
        <dbReference type="EMBL" id="AWV07140.1"/>
    </source>
</evidence>